<dbReference type="AlphaFoldDB" id="A0AAV8ZLD3"/>
<keyword evidence="2" id="KW-1185">Reference proteome</keyword>
<comment type="caution">
    <text evidence="1">The sequence shown here is derived from an EMBL/GenBank/DDBJ whole genome shotgun (WGS) entry which is preliminary data.</text>
</comment>
<proteinExistence type="predicted"/>
<dbReference type="EMBL" id="JANEYF010001059">
    <property type="protein sequence ID" value="KAJ8966162.1"/>
    <property type="molecule type" value="Genomic_DNA"/>
</dbReference>
<organism evidence="1 2">
    <name type="scientific">Rhamnusium bicolor</name>
    <dbReference type="NCBI Taxonomy" id="1586634"/>
    <lineage>
        <taxon>Eukaryota</taxon>
        <taxon>Metazoa</taxon>
        <taxon>Ecdysozoa</taxon>
        <taxon>Arthropoda</taxon>
        <taxon>Hexapoda</taxon>
        <taxon>Insecta</taxon>
        <taxon>Pterygota</taxon>
        <taxon>Neoptera</taxon>
        <taxon>Endopterygota</taxon>
        <taxon>Coleoptera</taxon>
        <taxon>Polyphaga</taxon>
        <taxon>Cucujiformia</taxon>
        <taxon>Chrysomeloidea</taxon>
        <taxon>Cerambycidae</taxon>
        <taxon>Lepturinae</taxon>
        <taxon>Rhagiini</taxon>
        <taxon>Rhamnusium</taxon>
    </lineage>
</organism>
<accession>A0AAV8ZLD3</accession>
<name>A0AAV8ZLD3_9CUCU</name>
<gene>
    <name evidence="1" type="ORF">NQ314_003707</name>
</gene>
<dbReference type="Proteomes" id="UP001162156">
    <property type="component" value="Unassembled WGS sequence"/>
</dbReference>
<sequence length="95" mass="10831">MPYLLAESVLPEDILKVWERYRSTNENLGSKIDSSNHLQILLVILGAEVESEERIKLARTGFAVNKDVNKGWNTGVKQQQYEPELHTEAIIFFGT</sequence>
<evidence type="ECO:0000313" key="2">
    <source>
        <dbReference type="Proteomes" id="UP001162156"/>
    </source>
</evidence>
<evidence type="ECO:0000313" key="1">
    <source>
        <dbReference type="EMBL" id="KAJ8966162.1"/>
    </source>
</evidence>
<reference evidence="1" key="1">
    <citation type="journal article" date="2023" name="Insect Mol. Biol.">
        <title>Genome sequencing provides insights into the evolution of gene families encoding plant cell wall-degrading enzymes in longhorned beetles.</title>
        <authorList>
            <person name="Shin N.R."/>
            <person name="Okamura Y."/>
            <person name="Kirsch R."/>
            <person name="Pauchet Y."/>
        </authorList>
    </citation>
    <scope>NUCLEOTIDE SEQUENCE</scope>
    <source>
        <strain evidence="1">RBIC_L_NR</strain>
    </source>
</reference>
<protein>
    <submittedName>
        <fullName evidence="1">Uncharacterized protein</fullName>
    </submittedName>
</protein>